<dbReference type="RefSeq" id="WP_235179769.1">
    <property type="nucleotide sequence ID" value="NZ_JAKFFV010000025.1"/>
</dbReference>
<organism evidence="1 2">
    <name type="scientific">Dyadobacter chenhuakuii</name>
    <dbReference type="NCBI Taxonomy" id="2909339"/>
    <lineage>
        <taxon>Bacteria</taxon>
        <taxon>Pseudomonadati</taxon>
        <taxon>Bacteroidota</taxon>
        <taxon>Cytophagia</taxon>
        <taxon>Cytophagales</taxon>
        <taxon>Spirosomataceae</taxon>
        <taxon>Dyadobacter</taxon>
    </lineage>
</organism>
<dbReference type="EMBL" id="JAKFFV010000025">
    <property type="protein sequence ID" value="MCF2501670.1"/>
    <property type="molecule type" value="Genomic_DNA"/>
</dbReference>
<dbReference type="Proteomes" id="UP001139411">
    <property type="component" value="Unassembled WGS sequence"/>
</dbReference>
<accession>A0A9X1TVU8</accession>
<reference evidence="1" key="1">
    <citation type="submission" date="2022-01" db="EMBL/GenBank/DDBJ databases">
        <title>Novel species in genus Dyadobacter.</title>
        <authorList>
            <person name="Ma C."/>
        </authorList>
    </citation>
    <scope>NUCLEOTIDE SEQUENCE</scope>
    <source>
        <strain evidence="1">CY357</strain>
    </source>
</reference>
<gene>
    <name evidence="1" type="ORF">L0661_25355</name>
</gene>
<comment type="caution">
    <text evidence="1">The sequence shown here is derived from an EMBL/GenBank/DDBJ whole genome shotgun (WGS) entry which is preliminary data.</text>
</comment>
<evidence type="ECO:0000313" key="2">
    <source>
        <dbReference type="Proteomes" id="UP001139411"/>
    </source>
</evidence>
<proteinExistence type="predicted"/>
<sequence>MHTNQNDESEDTLRLAYGRQVQELLSQSDAATWIEDLWQMYTGYTMFMQEAGHNPRGSNTFISFRELVFFFQDIEKMKN</sequence>
<protein>
    <submittedName>
        <fullName evidence="1">Uncharacterized protein</fullName>
    </submittedName>
</protein>
<dbReference type="AlphaFoldDB" id="A0A9X1TVU8"/>
<name>A0A9X1TVU8_9BACT</name>
<evidence type="ECO:0000313" key="1">
    <source>
        <dbReference type="EMBL" id="MCF2501670.1"/>
    </source>
</evidence>